<protein>
    <submittedName>
        <fullName evidence="2">Uncharacterized protein</fullName>
    </submittedName>
</protein>
<dbReference type="RefSeq" id="WP_156481517.1">
    <property type="nucleotide sequence ID" value="NZ_CP014864.1"/>
</dbReference>
<organism evidence="2 3">
    <name type="scientific">Microbulbifer thermotolerans</name>
    <dbReference type="NCBI Taxonomy" id="252514"/>
    <lineage>
        <taxon>Bacteria</taxon>
        <taxon>Pseudomonadati</taxon>
        <taxon>Pseudomonadota</taxon>
        <taxon>Gammaproteobacteria</taxon>
        <taxon>Cellvibrionales</taxon>
        <taxon>Microbulbiferaceae</taxon>
        <taxon>Microbulbifer</taxon>
    </lineage>
</organism>
<reference evidence="2" key="1">
    <citation type="submission" date="2022-11" db="EMBL/GenBank/DDBJ databases">
        <title>Chitin-degrading and fungicidal potential of chitinolytic bacterial strains from marine environment of the Pacific Ocean regions.</title>
        <authorList>
            <person name="Pentekhina I."/>
            <person name="Nedashkovskaya O."/>
            <person name="Seitkalieva A."/>
            <person name="Podvolotskaya A."/>
            <person name="Tekutyeva L."/>
            <person name="Balabanova L."/>
        </authorList>
    </citation>
    <scope>NUCLEOTIDE SEQUENCE</scope>
    <source>
        <strain evidence="2">KMM 6838</strain>
    </source>
</reference>
<feature type="region of interest" description="Disordered" evidence="1">
    <location>
        <begin position="1"/>
        <end position="59"/>
    </location>
</feature>
<name>A0AB35HWG6_MICTH</name>
<proteinExistence type="predicted"/>
<evidence type="ECO:0000256" key="1">
    <source>
        <dbReference type="SAM" id="MobiDB-lite"/>
    </source>
</evidence>
<comment type="caution">
    <text evidence="2">The sequence shown here is derived from an EMBL/GenBank/DDBJ whole genome shotgun (WGS) entry which is preliminary data.</text>
</comment>
<dbReference type="EMBL" id="JAPHQB010000010">
    <property type="protein sequence ID" value="MCX2801744.1"/>
    <property type="molecule type" value="Genomic_DNA"/>
</dbReference>
<sequence length="59" mass="6836">MSKDKVKQPLTPEDIRKKAKKIIQNNPTYIKDEPPIVGSPESLTEDIEKDDETTNRKRK</sequence>
<accession>A0AB35HWG6</accession>
<dbReference type="GeneID" id="76609691"/>
<evidence type="ECO:0000313" key="2">
    <source>
        <dbReference type="EMBL" id="MCX2801744.1"/>
    </source>
</evidence>
<gene>
    <name evidence="2" type="ORF">OQJ68_08095</name>
</gene>
<dbReference type="Proteomes" id="UP001209730">
    <property type="component" value="Unassembled WGS sequence"/>
</dbReference>
<dbReference type="AlphaFoldDB" id="A0AB35HWG6"/>
<evidence type="ECO:0000313" key="3">
    <source>
        <dbReference type="Proteomes" id="UP001209730"/>
    </source>
</evidence>